<evidence type="ECO:0000256" key="1">
    <source>
        <dbReference type="SAM" id="SignalP"/>
    </source>
</evidence>
<dbReference type="RefSeq" id="WP_210683020.1">
    <property type="nucleotide sequence ID" value="NZ_JAGMWN010000008.1"/>
</dbReference>
<name>A0A8J7V3W2_9PROT</name>
<evidence type="ECO:0000313" key="2">
    <source>
        <dbReference type="EMBL" id="MBP5858432.1"/>
    </source>
</evidence>
<accession>A0A8J7V3W2</accession>
<feature type="signal peptide" evidence="1">
    <location>
        <begin position="1"/>
        <end position="30"/>
    </location>
</feature>
<organism evidence="2 3">
    <name type="scientific">Marivibrio halodurans</name>
    <dbReference type="NCBI Taxonomy" id="2039722"/>
    <lineage>
        <taxon>Bacteria</taxon>
        <taxon>Pseudomonadati</taxon>
        <taxon>Pseudomonadota</taxon>
        <taxon>Alphaproteobacteria</taxon>
        <taxon>Rhodospirillales</taxon>
        <taxon>Rhodospirillaceae</taxon>
        <taxon>Marivibrio</taxon>
    </lineage>
</organism>
<keyword evidence="3" id="KW-1185">Reference proteome</keyword>
<sequence>MIRSATSARRRRALTLLLVAWLSVLMPATAGVRIDVPNDPATRIAFAALCVTPGTGTPKASDDGPGGTPSADPQCFFCYPGTHGAAAVQAPCLAARTIIHPDRLAWIDTGAIPPVSRKPHAPRARGPPTVLS</sequence>
<dbReference type="Proteomes" id="UP000672602">
    <property type="component" value="Unassembled WGS sequence"/>
</dbReference>
<comment type="caution">
    <text evidence="2">The sequence shown here is derived from an EMBL/GenBank/DDBJ whole genome shotgun (WGS) entry which is preliminary data.</text>
</comment>
<protein>
    <recommendedName>
        <fullName evidence="4">DUF2946 domain-containing protein</fullName>
    </recommendedName>
</protein>
<dbReference type="EMBL" id="JAGMWN010000008">
    <property type="protein sequence ID" value="MBP5858432.1"/>
    <property type="molecule type" value="Genomic_DNA"/>
</dbReference>
<evidence type="ECO:0000313" key="3">
    <source>
        <dbReference type="Proteomes" id="UP000672602"/>
    </source>
</evidence>
<proteinExistence type="predicted"/>
<keyword evidence="1" id="KW-0732">Signal</keyword>
<reference evidence="2" key="1">
    <citation type="submission" date="2021-04" db="EMBL/GenBank/DDBJ databases">
        <authorList>
            <person name="Zhang D.-C."/>
        </authorList>
    </citation>
    <scope>NUCLEOTIDE SEQUENCE</scope>
    <source>
        <strain evidence="2">CGMCC 1.15697</strain>
    </source>
</reference>
<dbReference type="AlphaFoldDB" id="A0A8J7V3W2"/>
<feature type="chain" id="PRO_5035286231" description="DUF2946 domain-containing protein" evidence="1">
    <location>
        <begin position="31"/>
        <end position="132"/>
    </location>
</feature>
<evidence type="ECO:0008006" key="4">
    <source>
        <dbReference type="Google" id="ProtNLM"/>
    </source>
</evidence>
<gene>
    <name evidence="2" type="ORF">KAJ83_15530</name>
</gene>